<gene>
    <name evidence="4" type="primary">LOC111016953</name>
</gene>
<reference evidence="4" key="1">
    <citation type="submission" date="2025-08" db="UniProtKB">
        <authorList>
            <consortium name="RefSeq"/>
        </authorList>
    </citation>
    <scope>IDENTIFICATION</scope>
    <source>
        <strain evidence="4">OHB3-1</strain>
    </source>
</reference>
<dbReference type="AlphaFoldDB" id="A0A6J1D3F2"/>
<name>A0A6J1D3F2_MOMCH</name>
<comment type="similarity">
    <text evidence="1">Belongs to the DRM1/ARP family.</text>
</comment>
<sequence>MSFLQNIWDETLAGPPPDSALGRLRKYNSFAAHRSPPMTISIPSPTTLSHTHDSRPPPTPPPVTPRDDDIKRLITRRRSLDFPRPLELPDRTTPSVYDWIVITALDR</sequence>
<organism evidence="3 4">
    <name type="scientific">Momordica charantia</name>
    <name type="common">Bitter gourd</name>
    <name type="synonym">Balsam pear</name>
    <dbReference type="NCBI Taxonomy" id="3673"/>
    <lineage>
        <taxon>Eukaryota</taxon>
        <taxon>Viridiplantae</taxon>
        <taxon>Streptophyta</taxon>
        <taxon>Embryophyta</taxon>
        <taxon>Tracheophyta</taxon>
        <taxon>Spermatophyta</taxon>
        <taxon>Magnoliopsida</taxon>
        <taxon>eudicotyledons</taxon>
        <taxon>Gunneridae</taxon>
        <taxon>Pentapetalae</taxon>
        <taxon>rosids</taxon>
        <taxon>fabids</taxon>
        <taxon>Cucurbitales</taxon>
        <taxon>Cucurbitaceae</taxon>
        <taxon>Momordiceae</taxon>
        <taxon>Momordica</taxon>
    </lineage>
</organism>
<dbReference type="GeneID" id="111016953"/>
<dbReference type="KEGG" id="mcha:111016953"/>
<keyword evidence="3" id="KW-1185">Reference proteome</keyword>
<evidence type="ECO:0000313" key="4">
    <source>
        <dbReference type="RefSeq" id="XP_022148244.1"/>
    </source>
</evidence>
<dbReference type="PANTHER" id="PTHR33565:SF20">
    <property type="entry name" value="DORMANCY-ASSOCIATED PROTEIN HOMOLOG 4"/>
    <property type="match status" value="1"/>
</dbReference>
<dbReference type="InterPro" id="IPR008406">
    <property type="entry name" value="DRM/ARP"/>
</dbReference>
<dbReference type="PANTHER" id="PTHR33565">
    <property type="entry name" value="DORMANCY-ASSOCIATED PROTEIN 1"/>
    <property type="match status" value="1"/>
</dbReference>
<feature type="region of interest" description="Disordered" evidence="2">
    <location>
        <begin position="34"/>
        <end position="68"/>
    </location>
</feature>
<dbReference type="OrthoDB" id="2012405at2759"/>
<evidence type="ECO:0000256" key="2">
    <source>
        <dbReference type="SAM" id="MobiDB-lite"/>
    </source>
</evidence>
<accession>A0A6J1D3F2</accession>
<feature type="region of interest" description="Disordered" evidence="2">
    <location>
        <begin position="1"/>
        <end position="20"/>
    </location>
</feature>
<evidence type="ECO:0000256" key="1">
    <source>
        <dbReference type="ARBA" id="ARBA00010502"/>
    </source>
</evidence>
<proteinExistence type="inferred from homology"/>
<protein>
    <submittedName>
        <fullName evidence="4">Dormancy-associated protein homolog 4-like</fullName>
    </submittedName>
</protein>
<dbReference type="Proteomes" id="UP000504603">
    <property type="component" value="Unplaced"/>
</dbReference>
<dbReference type="RefSeq" id="XP_022148244.1">
    <property type="nucleotide sequence ID" value="XM_022292552.1"/>
</dbReference>
<feature type="compositionally biased region" description="Low complexity" evidence="2">
    <location>
        <begin position="35"/>
        <end position="49"/>
    </location>
</feature>
<evidence type="ECO:0000313" key="3">
    <source>
        <dbReference type="Proteomes" id="UP000504603"/>
    </source>
</evidence>